<organism evidence="1 2">
    <name type="scientific">Anaerocolumna jejuensis DSM 15929</name>
    <dbReference type="NCBI Taxonomy" id="1121322"/>
    <lineage>
        <taxon>Bacteria</taxon>
        <taxon>Bacillati</taxon>
        <taxon>Bacillota</taxon>
        <taxon>Clostridia</taxon>
        <taxon>Lachnospirales</taxon>
        <taxon>Lachnospiraceae</taxon>
        <taxon>Anaerocolumna</taxon>
    </lineage>
</organism>
<proteinExistence type="predicted"/>
<accession>A0A1M6T9K6</accession>
<keyword evidence="1" id="KW-0808">Transferase</keyword>
<evidence type="ECO:0000313" key="2">
    <source>
        <dbReference type="Proteomes" id="UP000184386"/>
    </source>
</evidence>
<dbReference type="InterPro" id="IPR016181">
    <property type="entry name" value="Acyl_CoA_acyltransferase"/>
</dbReference>
<keyword evidence="2" id="KW-1185">Reference proteome</keyword>
<gene>
    <name evidence="1" type="ORF">SAMN02745136_02703</name>
</gene>
<reference evidence="1 2" key="1">
    <citation type="submission" date="2016-11" db="EMBL/GenBank/DDBJ databases">
        <authorList>
            <person name="Jaros S."/>
            <person name="Januszkiewicz K."/>
            <person name="Wedrychowicz H."/>
        </authorList>
    </citation>
    <scope>NUCLEOTIDE SEQUENCE [LARGE SCALE GENOMIC DNA]</scope>
    <source>
        <strain evidence="1 2">DSM 15929</strain>
    </source>
</reference>
<dbReference type="AlphaFoldDB" id="A0A1M6T9K6"/>
<sequence length="175" mass="20601">MKIEIKLADNMNGFIIKNMYPLYLHDLSGIHGTLPNEYGIFEEEPIRTLGEQYDIQQVWFENPAQLFPYLIIADNIPAGFCLVGSGKYVPSEVDYYIYETFLLSPFRGKEIAHYAMLEIFEKHRGKWKLFTQSTENNIRAKAFWHKTIAHYTENKYTSEEKIIEGMPKLVFRFEN</sequence>
<protein>
    <submittedName>
        <fullName evidence="1">Predicted acetyltransferase</fullName>
    </submittedName>
</protein>
<evidence type="ECO:0000313" key="1">
    <source>
        <dbReference type="EMBL" id="SHK53564.1"/>
    </source>
</evidence>
<dbReference type="Gene3D" id="3.40.630.30">
    <property type="match status" value="1"/>
</dbReference>
<dbReference type="RefSeq" id="WP_073276761.1">
    <property type="nucleotide sequence ID" value="NZ_FRAC01000013.1"/>
</dbReference>
<dbReference type="Proteomes" id="UP000184386">
    <property type="component" value="Unassembled WGS sequence"/>
</dbReference>
<dbReference type="EMBL" id="FRAC01000013">
    <property type="protein sequence ID" value="SHK53564.1"/>
    <property type="molecule type" value="Genomic_DNA"/>
</dbReference>
<dbReference type="GO" id="GO:0016740">
    <property type="term" value="F:transferase activity"/>
    <property type="evidence" value="ECO:0007669"/>
    <property type="project" value="UniProtKB-KW"/>
</dbReference>
<dbReference type="SUPFAM" id="SSF55729">
    <property type="entry name" value="Acyl-CoA N-acyltransferases (Nat)"/>
    <property type="match status" value="1"/>
</dbReference>
<dbReference type="STRING" id="1121322.SAMN02745136_02703"/>
<dbReference type="OrthoDB" id="1902458at2"/>
<name>A0A1M6T9K6_9FIRM</name>